<accession>A0A4C1ZL15</accession>
<evidence type="ECO:0000313" key="1">
    <source>
        <dbReference type="EMBL" id="GBP88002.1"/>
    </source>
</evidence>
<protein>
    <submittedName>
        <fullName evidence="1">Uncharacterized protein</fullName>
    </submittedName>
</protein>
<dbReference type="EMBL" id="BGZK01001899">
    <property type="protein sequence ID" value="GBP88002.1"/>
    <property type="molecule type" value="Genomic_DNA"/>
</dbReference>
<organism evidence="1 2">
    <name type="scientific">Eumeta variegata</name>
    <name type="common">Bagworm moth</name>
    <name type="synonym">Eumeta japonica</name>
    <dbReference type="NCBI Taxonomy" id="151549"/>
    <lineage>
        <taxon>Eukaryota</taxon>
        <taxon>Metazoa</taxon>
        <taxon>Ecdysozoa</taxon>
        <taxon>Arthropoda</taxon>
        <taxon>Hexapoda</taxon>
        <taxon>Insecta</taxon>
        <taxon>Pterygota</taxon>
        <taxon>Neoptera</taxon>
        <taxon>Endopterygota</taxon>
        <taxon>Lepidoptera</taxon>
        <taxon>Glossata</taxon>
        <taxon>Ditrysia</taxon>
        <taxon>Tineoidea</taxon>
        <taxon>Psychidae</taxon>
        <taxon>Oiketicinae</taxon>
        <taxon>Eumeta</taxon>
    </lineage>
</organism>
<dbReference type="AlphaFoldDB" id="A0A4C1ZL15"/>
<reference evidence="1 2" key="1">
    <citation type="journal article" date="2019" name="Commun. Biol.">
        <title>The bagworm genome reveals a unique fibroin gene that provides high tensile strength.</title>
        <authorList>
            <person name="Kono N."/>
            <person name="Nakamura H."/>
            <person name="Ohtoshi R."/>
            <person name="Tomita M."/>
            <person name="Numata K."/>
            <person name="Arakawa K."/>
        </authorList>
    </citation>
    <scope>NUCLEOTIDE SEQUENCE [LARGE SCALE GENOMIC DNA]</scope>
</reference>
<proteinExistence type="predicted"/>
<gene>
    <name evidence="1" type="ORF">EVAR_66213_1</name>
</gene>
<sequence length="107" mass="11824">MRQSVTFHMANEVCLARFPPLFSPCERDGEGGENPIMGRPCARAHEKVTPEALGAHRFGTVRDEWGPYSYSIAILLTISFPLTVRSSADLTGHSVVFYKNDAKEVAL</sequence>
<evidence type="ECO:0000313" key="2">
    <source>
        <dbReference type="Proteomes" id="UP000299102"/>
    </source>
</evidence>
<name>A0A4C1ZL15_EUMVA</name>
<dbReference type="Proteomes" id="UP000299102">
    <property type="component" value="Unassembled WGS sequence"/>
</dbReference>
<comment type="caution">
    <text evidence="1">The sequence shown here is derived from an EMBL/GenBank/DDBJ whole genome shotgun (WGS) entry which is preliminary data.</text>
</comment>
<keyword evidence="2" id="KW-1185">Reference proteome</keyword>